<evidence type="ECO:0000259" key="4">
    <source>
        <dbReference type="PROSITE" id="PS51900"/>
    </source>
</evidence>
<dbReference type="GO" id="GO:0003677">
    <property type="term" value="F:DNA binding"/>
    <property type="evidence" value="ECO:0007669"/>
    <property type="project" value="UniProtKB-UniRule"/>
</dbReference>
<dbReference type="InterPro" id="IPR010998">
    <property type="entry name" value="Integrase_recombinase_N"/>
</dbReference>
<evidence type="ECO:0000313" key="6">
    <source>
        <dbReference type="Proteomes" id="UP000255534"/>
    </source>
</evidence>
<dbReference type="Gene3D" id="1.10.150.130">
    <property type="match status" value="1"/>
</dbReference>
<accession>A0A379URD9</accession>
<evidence type="ECO:0000256" key="1">
    <source>
        <dbReference type="ARBA" id="ARBA00022908"/>
    </source>
</evidence>
<organism evidence="5 6">
    <name type="scientific">Salmonella enterica I</name>
    <dbReference type="NCBI Taxonomy" id="59201"/>
    <lineage>
        <taxon>Bacteria</taxon>
        <taxon>Pseudomonadati</taxon>
        <taxon>Pseudomonadota</taxon>
        <taxon>Gammaproteobacteria</taxon>
        <taxon>Enterobacterales</taxon>
        <taxon>Enterobacteriaceae</taxon>
        <taxon>Salmonella</taxon>
    </lineage>
</organism>
<dbReference type="GO" id="GO:0015074">
    <property type="term" value="P:DNA integration"/>
    <property type="evidence" value="ECO:0007669"/>
    <property type="project" value="UniProtKB-KW"/>
</dbReference>
<dbReference type="PROSITE" id="PS51900">
    <property type="entry name" value="CB"/>
    <property type="match status" value="1"/>
</dbReference>
<dbReference type="EMBL" id="UGXK01000001">
    <property type="protein sequence ID" value="SUG70888.1"/>
    <property type="molecule type" value="Genomic_DNA"/>
</dbReference>
<reference evidence="5 6" key="1">
    <citation type="submission" date="2018-06" db="EMBL/GenBank/DDBJ databases">
        <authorList>
            <consortium name="Pathogen Informatics"/>
            <person name="Doyle S."/>
        </authorList>
    </citation>
    <scope>NUCLEOTIDE SEQUENCE [LARGE SCALE GENOMIC DNA]</scope>
    <source>
        <strain evidence="5 6">NCTC5798</strain>
    </source>
</reference>
<evidence type="ECO:0000256" key="2">
    <source>
        <dbReference type="ARBA" id="ARBA00023125"/>
    </source>
</evidence>
<dbReference type="AlphaFoldDB" id="A0A379URD9"/>
<proteinExistence type="predicted"/>
<dbReference type="Pfam" id="PF12834">
    <property type="entry name" value="Phage_int_SAM_2"/>
    <property type="match status" value="1"/>
</dbReference>
<dbReference type="InterPro" id="IPR024457">
    <property type="entry name" value="Putative_integrase_N"/>
</dbReference>
<sequence>MFQNWGGVYGKLGGEMKALAKHCGGSHKTVNDRIHIVQRFDQHLRALNVQIQRVAQIKVRHIENYIHERLAQGIGKRTLQNEMASLRVVLQQAGVNRLLSMRG</sequence>
<protein>
    <submittedName>
        <fullName evidence="5">DNA-binding protein</fullName>
    </submittedName>
</protein>
<feature type="domain" description="Core-binding (CB)" evidence="4">
    <location>
        <begin position="14"/>
        <end position="94"/>
    </location>
</feature>
<name>A0A379URD9_SALET</name>
<evidence type="ECO:0000313" key="5">
    <source>
        <dbReference type="EMBL" id="SUG70888.1"/>
    </source>
</evidence>
<dbReference type="Proteomes" id="UP000255534">
    <property type="component" value="Unassembled WGS sequence"/>
</dbReference>
<keyword evidence="1" id="KW-0229">DNA integration</keyword>
<gene>
    <name evidence="5" type="ORF">NCTC5798_02023</name>
</gene>
<dbReference type="InterPro" id="IPR044068">
    <property type="entry name" value="CB"/>
</dbReference>
<evidence type="ECO:0000256" key="3">
    <source>
        <dbReference type="PROSITE-ProRule" id="PRU01248"/>
    </source>
</evidence>
<keyword evidence="2 3" id="KW-0238">DNA-binding</keyword>